<protein>
    <submittedName>
        <fullName evidence="1">Uncharacterized protein</fullName>
    </submittedName>
</protein>
<dbReference type="InterPro" id="IPR032675">
    <property type="entry name" value="LRR_dom_sf"/>
</dbReference>
<organism evidence="1 2">
    <name type="scientific">Tieghemostelium lacteum</name>
    <name type="common">Slime mold</name>
    <name type="synonym">Dictyostelium lacteum</name>
    <dbReference type="NCBI Taxonomy" id="361077"/>
    <lineage>
        <taxon>Eukaryota</taxon>
        <taxon>Amoebozoa</taxon>
        <taxon>Evosea</taxon>
        <taxon>Eumycetozoa</taxon>
        <taxon>Dictyostelia</taxon>
        <taxon>Dictyosteliales</taxon>
        <taxon>Raperosteliaceae</taxon>
        <taxon>Tieghemostelium</taxon>
    </lineage>
</organism>
<accession>A0A152A461</accession>
<name>A0A152A461_TIELA</name>
<evidence type="ECO:0000313" key="2">
    <source>
        <dbReference type="Proteomes" id="UP000076078"/>
    </source>
</evidence>
<dbReference type="InParanoid" id="A0A152A461"/>
<reference evidence="1 2" key="1">
    <citation type="submission" date="2015-12" db="EMBL/GenBank/DDBJ databases">
        <title>Dictyostelia acquired genes for synthesis and detection of signals that induce cell-type specialization by lateral gene transfer from prokaryotes.</title>
        <authorList>
            <person name="Gloeckner G."/>
            <person name="Schaap P."/>
        </authorList>
    </citation>
    <scope>NUCLEOTIDE SEQUENCE [LARGE SCALE GENOMIC DNA]</scope>
    <source>
        <strain evidence="1 2">TK</strain>
    </source>
</reference>
<keyword evidence="2" id="KW-1185">Reference proteome</keyword>
<sequence length="316" mass="36610">MISYQIELGREIPCSNSAINSFEKDKISLELTKINSHVSNLFLETSGLNSDLLISSDITSTNVDMRKYQDSLIYIFREILQQYPNVTKLYLNSPVAHYFIQSDRRDIQYNFLYQVSSRNGETTPIGLFDKLLNSPFRLFLIKYCNFTNLHKNYFNVSSGFQGNSTIRELVFMSSTTSFHILENLINRLDNLEYLDLYNVKYTTYFESFDIIIQKIISSRQFSKLKKFKFGTGVSKKQVSLDTIILLLNTPTQLKYCLLSFYEIVNNNYLSADSTINNTTLNTLKLHSERVTSPFSLLSIWKDISNLKTIEISQNCI</sequence>
<gene>
    <name evidence="1" type="ORF">DLAC_02935</name>
</gene>
<evidence type="ECO:0000313" key="1">
    <source>
        <dbReference type="EMBL" id="KYR00875.1"/>
    </source>
</evidence>
<dbReference type="Proteomes" id="UP000076078">
    <property type="component" value="Unassembled WGS sequence"/>
</dbReference>
<dbReference type="Gene3D" id="3.80.10.10">
    <property type="entry name" value="Ribonuclease Inhibitor"/>
    <property type="match status" value="1"/>
</dbReference>
<comment type="caution">
    <text evidence="1">The sequence shown here is derived from an EMBL/GenBank/DDBJ whole genome shotgun (WGS) entry which is preliminary data.</text>
</comment>
<dbReference type="EMBL" id="LODT01000013">
    <property type="protein sequence ID" value="KYR00875.1"/>
    <property type="molecule type" value="Genomic_DNA"/>
</dbReference>
<dbReference type="AlphaFoldDB" id="A0A152A461"/>
<proteinExistence type="predicted"/>